<dbReference type="EMBL" id="JAAXZR010000026">
    <property type="protein sequence ID" value="NLT80295.1"/>
    <property type="molecule type" value="Genomic_DNA"/>
</dbReference>
<feature type="domain" description="Cell envelope-related transcriptional attenuator" evidence="4">
    <location>
        <begin position="205"/>
        <end position="347"/>
    </location>
</feature>
<reference evidence="5" key="1">
    <citation type="journal article" date="2020" name="Biotechnol. Biofuels">
        <title>New insights from the biogas microbiome by comprehensive genome-resolved metagenomics of nearly 1600 species originating from multiple anaerobic digesters.</title>
        <authorList>
            <person name="Campanaro S."/>
            <person name="Treu L."/>
            <person name="Rodriguez-R L.M."/>
            <person name="Kovalovszki A."/>
            <person name="Ziels R.M."/>
            <person name="Maus I."/>
            <person name="Zhu X."/>
            <person name="Kougias P.G."/>
            <person name="Basile A."/>
            <person name="Luo G."/>
            <person name="Schluter A."/>
            <person name="Konstantinidis K.T."/>
            <person name="Angelidaki I."/>
        </authorList>
    </citation>
    <scope>NUCLEOTIDE SEQUENCE</scope>
    <source>
        <strain evidence="5">AS01afH2WH_6</strain>
    </source>
</reference>
<organism evidence="5 6">
    <name type="scientific">Bifidobacterium crudilactis</name>
    <dbReference type="NCBI Taxonomy" id="327277"/>
    <lineage>
        <taxon>Bacteria</taxon>
        <taxon>Bacillati</taxon>
        <taxon>Actinomycetota</taxon>
        <taxon>Actinomycetes</taxon>
        <taxon>Bifidobacteriales</taxon>
        <taxon>Bifidobacteriaceae</taxon>
        <taxon>Bifidobacterium</taxon>
    </lineage>
</organism>
<dbReference type="InterPro" id="IPR004474">
    <property type="entry name" value="LytR_CpsA_psr"/>
</dbReference>
<feature type="compositionally biased region" description="Polar residues" evidence="2">
    <location>
        <begin position="64"/>
        <end position="104"/>
    </location>
</feature>
<evidence type="ECO:0000256" key="2">
    <source>
        <dbReference type="SAM" id="MobiDB-lite"/>
    </source>
</evidence>
<reference evidence="5" key="2">
    <citation type="submission" date="2020-01" db="EMBL/GenBank/DDBJ databases">
        <authorList>
            <person name="Campanaro S."/>
        </authorList>
    </citation>
    <scope>NUCLEOTIDE SEQUENCE</scope>
    <source>
        <strain evidence="5">AS01afH2WH_6</strain>
    </source>
</reference>
<sequence length="445" mass="46779">MVQESGDNETWDNPPSFMPSRGTGHPAMHRPATDGSASEPPSFSPRHRSSTQGSSPSPARRPQRTSGSSRVIGTGNTPSSSRARANSTNLSGRGNGTYAKTSNTRSHDAHGRTASAKPSALKSANKSHPKKHGAGRIISRILVVLIILFALLGIGLWSWVNGQLNKKDMLTDAADTPASTWLILGSDERDGTAGTGTTADAPGFRTDTILVLTKPKSGPSSLISIPRDSFVTTHNTNVKINAVAELFGYKALVEQVETITGQKIDHVTMIKFGGLEKVVDALGGVELCYDSTVKDAYSGLDWTAGCHTADGATALAFSRMRYSDPQGDFGRAKRQRQVIAAIVSKASKPSTLMNISGTKKLATAALSAIVVDDKTNPWTLLQMALAFKAASGGEGVTGSVYWTDPDYYPGGGVGSTVKLDKNRNLTLFAQLANGAHAAGTVGGQD</sequence>
<gene>
    <name evidence="5" type="ORF">GXW98_08450</name>
</gene>
<keyword evidence="3" id="KW-0472">Membrane</keyword>
<comment type="similarity">
    <text evidence="1">Belongs to the LytR/CpsA/Psr (LCP) family.</text>
</comment>
<evidence type="ECO:0000313" key="5">
    <source>
        <dbReference type="EMBL" id="NLT80295.1"/>
    </source>
</evidence>
<dbReference type="Gene3D" id="3.40.630.190">
    <property type="entry name" value="LCP protein"/>
    <property type="match status" value="1"/>
</dbReference>
<dbReference type="NCBIfam" id="TIGR00350">
    <property type="entry name" value="lytR_cpsA_psr"/>
    <property type="match status" value="1"/>
</dbReference>
<dbReference type="Pfam" id="PF03816">
    <property type="entry name" value="LytR_cpsA_psr"/>
    <property type="match status" value="1"/>
</dbReference>
<comment type="caution">
    <text evidence="5">The sequence shown here is derived from an EMBL/GenBank/DDBJ whole genome shotgun (WGS) entry which is preliminary data.</text>
</comment>
<proteinExistence type="inferred from homology"/>
<dbReference type="PANTHER" id="PTHR33392">
    <property type="entry name" value="POLYISOPRENYL-TEICHOIC ACID--PEPTIDOGLYCAN TEICHOIC ACID TRANSFERASE TAGU"/>
    <property type="match status" value="1"/>
</dbReference>
<keyword evidence="3" id="KW-0812">Transmembrane</keyword>
<keyword evidence="3" id="KW-1133">Transmembrane helix</keyword>
<dbReference type="Proteomes" id="UP000767327">
    <property type="component" value="Unassembled WGS sequence"/>
</dbReference>
<dbReference type="AlphaFoldDB" id="A0A971D088"/>
<accession>A0A971D088</accession>
<evidence type="ECO:0000256" key="1">
    <source>
        <dbReference type="ARBA" id="ARBA00006068"/>
    </source>
</evidence>
<evidence type="ECO:0000259" key="4">
    <source>
        <dbReference type="Pfam" id="PF03816"/>
    </source>
</evidence>
<evidence type="ECO:0000313" key="6">
    <source>
        <dbReference type="Proteomes" id="UP000767327"/>
    </source>
</evidence>
<feature type="transmembrane region" description="Helical" evidence="3">
    <location>
        <begin position="137"/>
        <end position="160"/>
    </location>
</feature>
<dbReference type="InterPro" id="IPR050922">
    <property type="entry name" value="LytR/CpsA/Psr_CW_biosynth"/>
</dbReference>
<protein>
    <submittedName>
        <fullName evidence="5">Transcriptional regulator</fullName>
    </submittedName>
</protein>
<dbReference type="RefSeq" id="WP_273174401.1">
    <property type="nucleotide sequence ID" value="NZ_JAAXZR010000026.1"/>
</dbReference>
<feature type="region of interest" description="Disordered" evidence="2">
    <location>
        <begin position="1"/>
        <end position="132"/>
    </location>
</feature>
<name>A0A971D088_9BIFI</name>
<feature type="compositionally biased region" description="Acidic residues" evidence="2">
    <location>
        <begin position="1"/>
        <end position="10"/>
    </location>
</feature>
<dbReference type="PANTHER" id="PTHR33392:SF6">
    <property type="entry name" value="POLYISOPRENYL-TEICHOIC ACID--PEPTIDOGLYCAN TEICHOIC ACID TRANSFERASE TAGU"/>
    <property type="match status" value="1"/>
</dbReference>
<evidence type="ECO:0000256" key="3">
    <source>
        <dbReference type="SAM" id="Phobius"/>
    </source>
</evidence>